<dbReference type="RefSeq" id="WP_377481056.1">
    <property type="nucleotide sequence ID" value="NZ_JBHUOX010000002.1"/>
</dbReference>
<dbReference type="Proteomes" id="UP001597641">
    <property type="component" value="Unassembled WGS sequence"/>
</dbReference>
<accession>A0ABW6BR69</accession>
<dbReference type="EMBL" id="JBHUOX010000002">
    <property type="protein sequence ID" value="MFD2999437.1"/>
    <property type="molecule type" value="Genomic_DNA"/>
</dbReference>
<keyword evidence="2" id="KW-1185">Reference proteome</keyword>
<organism evidence="1 2">
    <name type="scientific">Pontibacter toksunensis</name>
    <dbReference type="NCBI Taxonomy" id="1332631"/>
    <lineage>
        <taxon>Bacteria</taxon>
        <taxon>Pseudomonadati</taxon>
        <taxon>Bacteroidota</taxon>
        <taxon>Cytophagia</taxon>
        <taxon>Cytophagales</taxon>
        <taxon>Hymenobacteraceae</taxon>
        <taxon>Pontibacter</taxon>
    </lineage>
</organism>
<comment type="caution">
    <text evidence="1">The sequence shown here is derived from an EMBL/GenBank/DDBJ whole genome shotgun (WGS) entry which is preliminary data.</text>
</comment>
<evidence type="ECO:0000313" key="1">
    <source>
        <dbReference type="EMBL" id="MFD2999437.1"/>
    </source>
</evidence>
<evidence type="ECO:0000313" key="2">
    <source>
        <dbReference type="Proteomes" id="UP001597641"/>
    </source>
</evidence>
<gene>
    <name evidence="1" type="ORF">ACFS7Z_03615</name>
</gene>
<protein>
    <submittedName>
        <fullName evidence="1">Uncharacterized protein</fullName>
    </submittedName>
</protein>
<sequence length="87" mass="9449">MIQGKIIAMRPIALADDSHSGDTALTEEASYHNTCSGEVQILEGEYNKQIAHFNHEGRCCGKKVGEKVNLKILSTDNGKIMVDLTGC</sequence>
<reference evidence="2" key="1">
    <citation type="journal article" date="2019" name="Int. J. Syst. Evol. Microbiol.">
        <title>The Global Catalogue of Microorganisms (GCM) 10K type strain sequencing project: providing services to taxonomists for standard genome sequencing and annotation.</title>
        <authorList>
            <consortium name="The Broad Institute Genomics Platform"/>
            <consortium name="The Broad Institute Genome Sequencing Center for Infectious Disease"/>
            <person name="Wu L."/>
            <person name="Ma J."/>
        </authorList>
    </citation>
    <scope>NUCLEOTIDE SEQUENCE [LARGE SCALE GENOMIC DNA]</scope>
    <source>
        <strain evidence="2">KCTC 23984</strain>
    </source>
</reference>
<proteinExistence type="predicted"/>
<name>A0ABW6BR69_9BACT</name>